<evidence type="ECO:0000313" key="4">
    <source>
        <dbReference type="Proteomes" id="UP000664167"/>
    </source>
</evidence>
<dbReference type="PANTHER" id="PTHR40032:SF1">
    <property type="entry name" value="EXPORTED PROTEIN"/>
    <property type="match status" value="1"/>
</dbReference>
<accession>A0A939JGU3</accession>
<evidence type="ECO:0000259" key="2">
    <source>
        <dbReference type="Pfam" id="PF12671"/>
    </source>
</evidence>
<protein>
    <submittedName>
        <fullName evidence="3">Amidase domain-containing protein</fullName>
    </submittedName>
</protein>
<evidence type="ECO:0000313" key="3">
    <source>
        <dbReference type="EMBL" id="MBO0511922.1"/>
    </source>
</evidence>
<comment type="caution">
    <text evidence="3">The sequence shown here is derived from an EMBL/GenBank/DDBJ whole genome shotgun (WGS) entry which is preliminary data.</text>
</comment>
<dbReference type="RefSeq" id="WP_206961324.1">
    <property type="nucleotide sequence ID" value="NZ_BAAAJJ010000001.1"/>
</dbReference>
<organism evidence="3 4">
    <name type="scientific">Streptomyces beijiangensis</name>
    <dbReference type="NCBI Taxonomy" id="163361"/>
    <lineage>
        <taxon>Bacteria</taxon>
        <taxon>Bacillati</taxon>
        <taxon>Actinomycetota</taxon>
        <taxon>Actinomycetes</taxon>
        <taxon>Kitasatosporales</taxon>
        <taxon>Streptomycetaceae</taxon>
        <taxon>Streptomyces</taxon>
    </lineage>
</organism>
<sequence length="420" mass="46413">MVAYPGIDHARPGLWHTASEEWHHLAKYGLDAAKDLREYGTKPLADNWTDAVGAAAKDDFEKLANQLEAAYDILLAVHMVADGMTTTIETARSTLREAVELAGRYGLTIADDGTVTAPPPHNRMEAEEIGPYRTQVQDLVDQAIEQVTTADELAAAEFQRLANQTDVTDPEKALNDLQTHASQTEMKMLAADIPVGKSPTTVANWWNGLTPEQRRQMQLAEPVALAELDGIPADVRKDLRGNGKYDRVEMVKYALDNWDKDDPTDFGNNCTNFVSNALHHAGMKEKTSFWEGTSDDDSWMIGNRTGIDSVDKRLAYSDSWAAAENQQNFMLKHGGEEVPRTGVKPGDILYYEQQGPGSSNEQGNTHHAAIVTAVMPDGEIKYTQHSDAKQNVSLEGRLPATEKGEGQQNVRIVRPDPDWY</sequence>
<proteinExistence type="predicted"/>
<feature type="domain" description="Putative amidase" evidence="2">
    <location>
        <begin position="244"/>
        <end position="397"/>
    </location>
</feature>
<gene>
    <name evidence="3" type="ORF">J0695_08845</name>
</gene>
<dbReference type="Pfam" id="PF12671">
    <property type="entry name" value="Amidase_6"/>
    <property type="match status" value="1"/>
</dbReference>
<dbReference type="EMBL" id="JAFLRJ010000077">
    <property type="protein sequence ID" value="MBO0511922.1"/>
    <property type="molecule type" value="Genomic_DNA"/>
</dbReference>
<feature type="region of interest" description="Disordered" evidence="1">
    <location>
        <begin position="397"/>
        <end position="420"/>
    </location>
</feature>
<reference evidence="3" key="1">
    <citation type="submission" date="2021-03" db="EMBL/GenBank/DDBJ databases">
        <title>Streptomyces poriferae sp. nov., a novel marine sponge-derived Actinobacteria species with anti-MRSA activity.</title>
        <authorList>
            <person name="Sandoval-Powers M."/>
            <person name="Kralova S."/>
            <person name="Nguyen G.-S."/>
            <person name="Fawwal D."/>
            <person name="Degnes K."/>
            <person name="Klinkenberg G."/>
            <person name="Sletta H."/>
            <person name="Wentzel A."/>
            <person name="Liles M.R."/>
        </authorList>
    </citation>
    <scope>NUCLEOTIDE SEQUENCE</scope>
    <source>
        <strain evidence="3">DSM 41794</strain>
    </source>
</reference>
<evidence type="ECO:0000256" key="1">
    <source>
        <dbReference type="SAM" id="MobiDB-lite"/>
    </source>
</evidence>
<dbReference type="InterPro" id="IPR024301">
    <property type="entry name" value="Amidase_6"/>
</dbReference>
<dbReference type="PANTHER" id="PTHR40032">
    <property type="entry name" value="EXPORTED PROTEIN-RELATED"/>
    <property type="match status" value="1"/>
</dbReference>
<name>A0A939JGU3_9ACTN</name>
<keyword evidence="4" id="KW-1185">Reference proteome</keyword>
<dbReference type="Proteomes" id="UP000664167">
    <property type="component" value="Unassembled WGS sequence"/>
</dbReference>
<dbReference type="AlphaFoldDB" id="A0A939JGU3"/>